<evidence type="ECO:0000256" key="10">
    <source>
        <dbReference type="SAM" id="MobiDB-lite"/>
    </source>
</evidence>
<dbReference type="PANTHER" id="PTHR47217">
    <property type="entry name" value="GLOBIN-LIKE PROTEIN"/>
    <property type="match status" value="1"/>
</dbReference>
<dbReference type="GO" id="GO:0046872">
    <property type="term" value="F:metal ion binding"/>
    <property type="evidence" value="ECO:0007669"/>
    <property type="project" value="UniProtKB-KW"/>
</dbReference>
<dbReference type="GO" id="GO:0019825">
    <property type="term" value="F:oxygen binding"/>
    <property type="evidence" value="ECO:0007669"/>
    <property type="project" value="InterPro"/>
</dbReference>
<feature type="domain" description="Globin" evidence="11">
    <location>
        <begin position="27"/>
        <end position="176"/>
    </location>
</feature>
<comment type="caution">
    <text evidence="12">The sequence shown here is derived from an EMBL/GenBank/DDBJ whole genome shotgun (WGS) entry which is preliminary data.</text>
</comment>
<dbReference type="Gene3D" id="1.10.490.10">
    <property type="entry name" value="Globins"/>
    <property type="match status" value="1"/>
</dbReference>
<evidence type="ECO:0000313" key="12">
    <source>
        <dbReference type="EMBL" id="GFR76930.1"/>
    </source>
</evidence>
<keyword evidence="3 9" id="KW-0349">Heme</keyword>
<keyword evidence="6" id="KW-0408">Iron</keyword>
<feature type="region of interest" description="Disordered" evidence="10">
    <location>
        <begin position="180"/>
        <end position="215"/>
    </location>
</feature>
<evidence type="ECO:0000256" key="8">
    <source>
        <dbReference type="ARBA" id="ARBA00030087"/>
    </source>
</evidence>
<evidence type="ECO:0000259" key="11">
    <source>
        <dbReference type="PROSITE" id="PS01033"/>
    </source>
</evidence>
<dbReference type="CDD" id="cd01040">
    <property type="entry name" value="Mb-like"/>
    <property type="match status" value="1"/>
</dbReference>
<dbReference type="AlphaFoldDB" id="A0AAV4FW37"/>
<evidence type="ECO:0000256" key="5">
    <source>
        <dbReference type="ARBA" id="ARBA00022723"/>
    </source>
</evidence>
<sequence length="215" mass="24438">MGSLMSYLLGWVKPQPTFDLTPDPVTGLSEKDCHSIMESWALVADRKIIKQTGVAFFIALFEAYPYMQDFFPKLKGRPLEKLKQCPVMMSHATTVMYALKAYVEHVDDTQALAALVTRVAKSHLDRNIFTQDMDRLAEVFLAFMKSSLGDKWTTDVQSAWTQLLQVHNVLYKQIEDQTRQCSKQSTDSTSSDDHVSKSLKVAEVNHQANERDKQS</sequence>
<dbReference type="PROSITE" id="PS01033">
    <property type="entry name" value="GLOBIN"/>
    <property type="match status" value="1"/>
</dbReference>
<dbReference type="GO" id="GO:0020037">
    <property type="term" value="F:heme binding"/>
    <property type="evidence" value="ECO:0007669"/>
    <property type="project" value="InterPro"/>
</dbReference>
<evidence type="ECO:0000256" key="9">
    <source>
        <dbReference type="RuleBase" id="RU000356"/>
    </source>
</evidence>
<evidence type="ECO:0000256" key="2">
    <source>
        <dbReference type="ARBA" id="ARBA00022448"/>
    </source>
</evidence>
<dbReference type="InterPro" id="IPR012292">
    <property type="entry name" value="Globin/Proto"/>
</dbReference>
<evidence type="ECO:0000313" key="13">
    <source>
        <dbReference type="Proteomes" id="UP000762676"/>
    </source>
</evidence>
<gene>
    <name evidence="12" type="ORF">ElyMa_003955600</name>
</gene>
<evidence type="ECO:0000256" key="7">
    <source>
        <dbReference type="ARBA" id="ARBA00023179"/>
    </source>
</evidence>
<evidence type="ECO:0000256" key="4">
    <source>
        <dbReference type="ARBA" id="ARBA00022621"/>
    </source>
</evidence>
<dbReference type="InterPro" id="IPR044399">
    <property type="entry name" value="Mb-like_M"/>
</dbReference>
<dbReference type="Proteomes" id="UP000762676">
    <property type="component" value="Unassembled WGS sequence"/>
</dbReference>
<accession>A0AAV4FW37</accession>
<dbReference type="EMBL" id="BMAT01008049">
    <property type="protein sequence ID" value="GFR76930.1"/>
    <property type="molecule type" value="Genomic_DNA"/>
</dbReference>
<keyword evidence="7" id="KW-0514">Muscle protein</keyword>
<keyword evidence="5" id="KW-0479">Metal-binding</keyword>
<dbReference type="PANTHER" id="PTHR47217:SF1">
    <property type="entry name" value="GLOBIN-LIKE PROTEIN"/>
    <property type="match status" value="1"/>
</dbReference>
<keyword evidence="2 9" id="KW-0813">Transport</keyword>
<keyword evidence="4 9" id="KW-0561">Oxygen transport</keyword>
<keyword evidence="13" id="KW-1185">Reference proteome</keyword>
<evidence type="ECO:0000256" key="6">
    <source>
        <dbReference type="ARBA" id="ARBA00023004"/>
    </source>
</evidence>
<evidence type="ECO:0000256" key="1">
    <source>
        <dbReference type="ARBA" id="ARBA00013895"/>
    </source>
</evidence>
<name>A0AAV4FW37_9GAST</name>
<reference evidence="12 13" key="1">
    <citation type="journal article" date="2021" name="Elife">
        <title>Chloroplast acquisition without the gene transfer in kleptoplastic sea slugs, Plakobranchus ocellatus.</title>
        <authorList>
            <person name="Maeda T."/>
            <person name="Takahashi S."/>
            <person name="Yoshida T."/>
            <person name="Shimamura S."/>
            <person name="Takaki Y."/>
            <person name="Nagai Y."/>
            <person name="Toyoda A."/>
            <person name="Suzuki Y."/>
            <person name="Arimoto A."/>
            <person name="Ishii H."/>
            <person name="Satoh N."/>
            <person name="Nishiyama T."/>
            <person name="Hasebe M."/>
            <person name="Maruyama T."/>
            <person name="Minagawa J."/>
            <person name="Obokata J."/>
            <person name="Shigenobu S."/>
        </authorList>
    </citation>
    <scope>NUCLEOTIDE SEQUENCE [LARGE SCALE GENOMIC DNA]</scope>
</reference>
<evidence type="ECO:0000256" key="3">
    <source>
        <dbReference type="ARBA" id="ARBA00022617"/>
    </source>
</evidence>
<dbReference type="Pfam" id="PF00042">
    <property type="entry name" value="Globin"/>
    <property type="match status" value="1"/>
</dbReference>
<proteinExistence type="inferred from homology"/>
<organism evidence="12 13">
    <name type="scientific">Elysia marginata</name>
    <dbReference type="NCBI Taxonomy" id="1093978"/>
    <lineage>
        <taxon>Eukaryota</taxon>
        <taxon>Metazoa</taxon>
        <taxon>Spiralia</taxon>
        <taxon>Lophotrochozoa</taxon>
        <taxon>Mollusca</taxon>
        <taxon>Gastropoda</taxon>
        <taxon>Heterobranchia</taxon>
        <taxon>Euthyneura</taxon>
        <taxon>Panpulmonata</taxon>
        <taxon>Sacoglossa</taxon>
        <taxon>Placobranchoidea</taxon>
        <taxon>Plakobranchidae</taxon>
        <taxon>Elysia</taxon>
    </lineage>
</organism>
<protein>
    <recommendedName>
        <fullName evidence="1">Globin</fullName>
    </recommendedName>
    <alternativeName>
        <fullName evidence="8">Myoglobin</fullName>
    </alternativeName>
</protein>
<dbReference type="SUPFAM" id="SSF46458">
    <property type="entry name" value="Globin-like"/>
    <property type="match status" value="1"/>
</dbReference>
<dbReference type="GO" id="GO:0005344">
    <property type="term" value="F:oxygen carrier activity"/>
    <property type="evidence" value="ECO:0007669"/>
    <property type="project" value="UniProtKB-KW"/>
</dbReference>
<dbReference type="InterPro" id="IPR000971">
    <property type="entry name" value="Globin"/>
</dbReference>
<dbReference type="InterPro" id="IPR009050">
    <property type="entry name" value="Globin-like_sf"/>
</dbReference>
<comment type="similarity">
    <text evidence="9">Belongs to the globin family.</text>
</comment>